<evidence type="ECO:0000259" key="2">
    <source>
        <dbReference type="Pfam" id="PF10545"/>
    </source>
</evidence>
<evidence type="ECO:0000313" key="3">
    <source>
        <dbReference type="EMBL" id="KAF6734918.1"/>
    </source>
</evidence>
<dbReference type="InterPro" id="IPR006578">
    <property type="entry name" value="MADF-dom"/>
</dbReference>
<feature type="compositionally biased region" description="Polar residues" evidence="1">
    <location>
        <begin position="120"/>
        <end position="132"/>
    </location>
</feature>
<dbReference type="PANTHER" id="PTHR12243:SF60">
    <property type="entry name" value="SI:CH211-15D5.12-RELATED"/>
    <property type="match status" value="1"/>
</dbReference>
<feature type="region of interest" description="Disordered" evidence="1">
    <location>
        <begin position="198"/>
        <end position="219"/>
    </location>
</feature>
<dbReference type="GO" id="GO:0005634">
    <property type="term" value="C:nucleus"/>
    <property type="evidence" value="ECO:0007669"/>
    <property type="project" value="TreeGrafter"/>
</dbReference>
<dbReference type="InterPro" id="IPR039353">
    <property type="entry name" value="TF_Adf1"/>
</dbReference>
<protein>
    <recommendedName>
        <fullName evidence="2">MADF domain-containing protein</fullName>
    </recommendedName>
</protein>
<sequence length="253" mass="28348">MDFTTVINFDICQRRWRRFQDQFVKHKRKQILSSDSAGGTQKDWKYAKMMSFLNPHVQPRSSRSNIRPALSQEREATESIGEAPPSPSPAATSGTPPSPLAPSAAVRQGRSRSPRERSNLHQTAGSKRTTSRSFEERLVSLLEEQSDETVVPKGRNDEVYHFALSLVPALAGLSEEQLYNAKMGILRDIRRARVDGATGHLNNHHTPPQTPQSFQTPPQHVYCNQPSSPRPTGAYAAMLTDELDPQARDFFDL</sequence>
<feature type="domain" description="MADF" evidence="2">
    <location>
        <begin position="8"/>
        <end position="53"/>
    </location>
</feature>
<reference evidence="3" key="1">
    <citation type="journal article" name="BMC Genomics">
        <title>Long-read sequencing and de novo genome assembly of marine medaka (Oryzias melastigma).</title>
        <authorList>
            <person name="Liang P."/>
            <person name="Saqib H.S.A."/>
            <person name="Ni X."/>
            <person name="Shen Y."/>
        </authorList>
    </citation>
    <scope>NUCLEOTIDE SEQUENCE</scope>
    <source>
        <strain evidence="3">Bigg-433</strain>
    </source>
</reference>
<dbReference type="GO" id="GO:0005667">
    <property type="term" value="C:transcription regulator complex"/>
    <property type="evidence" value="ECO:0007669"/>
    <property type="project" value="TreeGrafter"/>
</dbReference>
<dbReference type="GO" id="GO:0006357">
    <property type="term" value="P:regulation of transcription by RNA polymerase II"/>
    <property type="evidence" value="ECO:0007669"/>
    <property type="project" value="TreeGrafter"/>
</dbReference>
<accession>A0A834FIP6</accession>
<proteinExistence type="predicted"/>
<name>A0A834FIP6_ORYME</name>
<dbReference type="Proteomes" id="UP000646548">
    <property type="component" value="Unassembled WGS sequence"/>
</dbReference>
<evidence type="ECO:0000313" key="4">
    <source>
        <dbReference type="Proteomes" id="UP000646548"/>
    </source>
</evidence>
<feature type="compositionally biased region" description="Low complexity" evidence="1">
    <location>
        <begin position="204"/>
        <end position="219"/>
    </location>
</feature>
<comment type="caution">
    <text evidence="3">The sequence shown here is derived from an EMBL/GenBank/DDBJ whole genome shotgun (WGS) entry which is preliminary data.</text>
</comment>
<evidence type="ECO:0000256" key="1">
    <source>
        <dbReference type="SAM" id="MobiDB-lite"/>
    </source>
</evidence>
<gene>
    <name evidence="3" type="ORF">FQA47_022216</name>
</gene>
<organism evidence="3 4">
    <name type="scientific">Oryzias melastigma</name>
    <name type="common">Marine medaka</name>
    <dbReference type="NCBI Taxonomy" id="30732"/>
    <lineage>
        <taxon>Eukaryota</taxon>
        <taxon>Metazoa</taxon>
        <taxon>Chordata</taxon>
        <taxon>Craniata</taxon>
        <taxon>Vertebrata</taxon>
        <taxon>Euteleostomi</taxon>
        <taxon>Actinopterygii</taxon>
        <taxon>Neopterygii</taxon>
        <taxon>Teleostei</taxon>
        <taxon>Neoteleostei</taxon>
        <taxon>Acanthomorphata</taxon>
        <taxon>Ovalentaria</taxon>
        <taxon>Atherinomorphae</taxon>
        <taxon>Beloniformes</taxon>
        <taxon>Adrianichthyidae</taxon>
        <taxon>Oryziinae</taxon>
        <taxon>Oryzias</taxon>
    </lineage>
</organism>
<dbReference type="PANTHER" id="PTHR12243">
    <property type="entry name" value="MADF DOMAIN TRANSCRIPTION FACTOR"/>
    <property type="match status" value="1"/>
</dbReference>
<feature type="compositionally biased region" description="Low complexity" evidence="1">
    <location>
        <begin position="89"/>
        <end position="105"/>
    </location>
</feature>
<dbReference type="AlphaFoldDB" id="A0A834FIP6"/>
<feature type="region of interest" description="Disordered" evidence="1">
    <location>
        <begin position="55"/>
        <end position="133"/>
    </location>
</feature>
<dbReference type="EMBL" id="WKFB01000124">
    <property type="protein sequence ID" value="KAF6734918.1"/>
    <property type="molecule type" value="Genomic_DNA"/>
</dbReference>
<dbReference type="Pfam" id="PF10545">
    <property type="entry name" value="MADF_DNA_bdg"/>
    <property type="match status" value="1"/>
</dbReference>